<keyword evidence="2" id="KW-1185">Reference proteome</keyword>
<accession>K9GQH7</accession>
<dbReference type="InterPro" id="IPR009776">
    <property type="entry name" value="Spore_0_M"/>
</dbReference>
<dbReference type="Pfam" id="PF07070">
    <property type="entry name" value="Spo0M"/>
    <property type="match status" value="1"/>
</dbReference>
<comment type="caution">
    <text evidence="1">The sequence shown here is derived from an EMBL/GenBank/DDBJ whole genome shotgun (WGS) entry which is preliminary data.</text>
</comment>
<dbReference type="STRING" id="1238182.C882_1216"/>
<evidence type="ECO:0000313" key="1">
    <source>
        <dbReference type="EMBL" id="EKV28215.1"/>
    </source>
</evidence>
<name>K9GQH7_9PROT</name>
<sequence>MLKNVLASIGIGGMKVDTLVDQPEIEAGGRLSGVVTIKGGDVPQRIDAIVLELMTRCIVEARNDQKVYAEIEVAAARAAAEIEVAPKQELELPFDMEVPVFAPLSVGPTKTALRTRLDVPQAVDPRDSDAVRILPNAAMRSVFQGMEMAGFRIAEVEVEHTPRAPVPFTQEFDFKPSRVRDWGVEEVEIAFRPGTGGGMEVLVTVDRRGGLFSFGGEQGYRFKVPAKGVEPSDVAAAVRQAIGH</sequence>
<protein>
    <submittedName>
        <fullName evidence="1">Sporulation-control protein</fullName>
    </submittedName>
</protein>
<dbReference type="OrthoDB" id="2351239at2"/>
<dbReference type="PANTHER" id="PTHR40053:SF1">
    <property type="entry name" value="SPORULATION-CONTROL PROTEIN SPO0M"/>
    <property type="match status" value="1"/>
</dbReference>
<dbReference type="RefSeq" id="WP_009541872.1">
    <property type="nucleotide sequence ID" value="NZ_ANHY01000017.1"/>
</dbReference>
<dbReference type="Proteomes" id="UP000009881">
    <property type="component" value="Unassembled WGS sequence"/>
</dbReference>
<dbReference type="EMBL" id="ANHY01000017">
    <property type="protein sequence ID" value="EKV28215.1"/>
    <property type="molecule type" value="Genomic_DNA"/>
</dbReference>
<proteinExistence type="predicted"/>
<dbReference type="PANTHER" id="PTHR40053">
    <property type="entry name" value="SPORULATION-CONTROL PROTEIN SPO0M"/>
    <property type="match status" value="1"/>
</dbReference>
<gene>
    <name evidence="1" type="ORF">C882_1216</name>
</gene>
<organism evidence="1 2">
    <name type="scientific">Caenispirillum salinarum AK4</name>
    <dbReference type="NCBI Taxonomy" id="1238182"/>
    <lineage>
        <taxon>Bacteria</taxon>
        <taxon>Pseudomonadati</taxon>
        <taxon>Pseudomonadota</taxon>
        <taxon>Alphaproteobacteria</taxon>
        <taxon>Rhodospirillales</taxon>
        <taxon>Novispirillaceae</taxon>
        <taxon>Caenispirillum</taxon>
    </lineage>
</organism>
<evidence type="ECO:0000313" key="2">
    <source>
        <dbReference type="Proteomes" id="UP000009881"/>
    </source>
</evidence>
<dbReference type="AlphaFoldDB" id="K9GQH7"/>
<reference evidence="1 2" key="1">
    <citation type="journal article" date="2013" name="Genome Announc.">
        <title>Draft Genome Sequence of an Alphaproteobacterium, Caenispirillum salinarum AK4(T), Isolated from a Solar Saltern.</title>
        <authorList>
            <person name="Khatri I."/>
            <person name="Singh A."/>
            <person name="Korpole S."/>
            <person name="Pinnaka A.K."/>
            <person name="Subramanian S."/>
        </authorList>
    </citation>
    <scope>NUCLEOTIDE SEQUENCE [LARGE SCALE GENOMIC DNA]</scope>
    <source>
        <strain evidence="1 2">AK4</strain>
    </source>
</reference>
<dbReference type="eggNOG" id="COG4326">
    <property type="taxonomic scope" value="Bacteria"/>
</dbReference>